<organism evidence="17 18">
    <name type="scientific">Streptomyces xanthii</name>
    <dbReference type="NCBI Taxonomy" id="2768069"/>
    <lineage>
        <taxon>Bacteria</taxon>
        <taxon>Bacillati</taxon>
        <taxon>Actinomycetota</taxon>
        <taxon>Actinomycetes</taxon>
        <taxon>Kitasatosporales</taxon>
        <taxon>Streptomycetaceae</taxon>
        <taxon>Streptomyces</taxon>
    </lineage>
</organism>
<dbReference type="PANTHER" id="PTHR13062:SF9">
    <property type="entry name" value="MICROBIAL COLLAGENASE"/>
    <property type="match status" value="1"/>
</dbReference>
<dbReference type="Gene3D" id="1.10.390.20">
    <property type="match status" value="1"/>
</dbReference>
<dbReference type="GO" id="GO:0006508">
    <property type="term" value="P:proteolysis"/>
    <property type="evidence" value="ECO:0007669"/>
    <property type="project" value="UniProtKB-KW"/>
</dbReference>
<dbReference type="Pfam" id="PF01752">
    <property type="entry name" value="Peptidase_M9"/>
    <property type="match status" value="1"/>
</dbReference>
<comment type="catalytic activity">
    <reaction evidence="1">
        <text>Digestion of native collagen in the triple helical region at Xaa-|-Gly bonds. With synthetic peptides, a preference is shown for Gly at P3 and P1', Pro and Ala at P2 and P2', and hydroxyproline, Ala or Arg at P3'.</text>
        <dbReference type="EC" id="3.4.24.3"/>
    </reaction>
</comment>
<comment type="cofactor">
    <cofactor evidence="2">
        <name>Zn(2+)</name>
        <dbReference type="ChEBI" id="CHEBI:29105"/>
    </cofactor>
</comment>
<evidence type="ECO:0000256" key="15">
    <source>
        <dbReference type="SAM" id="SignalP"/>
    </source>
</evidence>
<gene>
    <name evidence="17" type="ORF">IAG42_35195</name>
</gene>
<proteinExistence type="predicted"/>
<keyword evidence="5" id="KW-0964">Secreted</keyword>
<dbReference type="PRINTS" id="PR00931">
    <property type="entry name" value="MICOLLPTASE"/>
</dbReference>
<feature type="compositionally biased region" description="Basic and acidic residues" evidence="14">
    <location>
        <begin position="97"/>
        <end position="107"/>
    </location>
</feature>
<dbReference type="Pfam" id="PF08453">
    <property type="entry name" value="Peptidase_M9_N"/>
    <property type="match status" value="1"/>
</dbReference>
<keyword evidence="18" id="KW-1185">Reference proteome</keyword>
<evidence type="ECO:0000256" key="3">
    <source>
        <dbReference type="ARBA" id="ARBA00004613"/>
    </source>
</evidence>
<evidence type="ECO:0000256" key="9">
    <source>
        <dbReference type="ARBA" id="ARBA00022801"/>
    </source>
</evidence>
<evidence type="ECO:0000256" key="8">
    <source>
        <dbReference type="ARBA" id="ARBA00022729"/>
    </source>
</evidence>
<feature type="region of interest" description="Disordered" evidence="14">
    <location>
        <begin position="55"/>
        <end position="137"/>
    </location>
</feature>
<dbReference type="AlphaFoldDB" id="A0A7H1BHX7"/>
<dbReference type="Gene3D" id="3.40.30.160">
    <property type="entry name" value="Collagenase ColT, N-terminal domain"/>
    <property type="match status" value="1"/>
</dbReference>
<evidence type="ECO:0000256" key="5">
    <source>
        <dbReference type="ARBA" id="ARBA00022525"/>
    </source>
</evidence>
<keyword evidence="7" id="KW-0479">Metal-binding</keyword>
<feature type="signal peptide" evidence="15">
    <location>
        <begin position="1"/>
        <end position="31"/>
    </location>
</feature>
<comment type="subcellular location">
    <subcellularLocation>
        <location evidence="3">Secreted</location>
    </subcellularLocation>
</comment>
<dbReference type="RefSeq" id="WP_188340993.1">
    <property type="nucleotide sequence ID" value="NZ_CP061281.1"/>
</dbReference>
<dbReference type="EMBL" id="CP061281">
    <property type="protein sequence ID" value="QNS08332.1"/>
    <property type="molecule type" value="Genomic_DNA"/>
</dbReference>
<keyword evidence="8 15" id="KW-0732">Signal</keyword>
<evidence type="ECO:0000256" key="2">
    <source>
        <dbReference type="ARBA" id="ARBA00001947"/>
    </source>
</evidence>
<feature type="domain" description="Peptidase M9 collagenase N-terminal" evidence="16">
    <location>
        <begin position="129"/>
        <end position="310"/>
    </location>
</feature>
<keyword evidence="6" id="KW-0645">Protease</keyword>
<dbReference type="EC" id="3.4.24.3" evidence="4"/>
<feature type="chain" id="PRO_5039628070" description="microbial collagenase" evidence="15">
    <location>
        <begin position="32"/>
        <end position="671"/>
    </location>
</feature>
<evidence type="ECO:0000256" key="14">
    <source>
        <dbReference type="SAM" id="MobiDB-lite"/>
    </source>
</evidence>
<evidence type="ECO:0000259" key="16">
    <source>
        <dbReference type="Pfam" id="PF08453"/>
    </source>
</evidence>
<keyword evidence="12" id="KW-0865">Zymogen</keyword>
<evidence type="ECO:0000256" key="4">
    <source>
        <dbReference type="ARBA" id="ARBA00012653"/>
    </source>
</evidence>
<evidence type="ECO:0000256" key="10">
    <source>
        <dbReference type="ARBA" id="ARBA00022833"/>
    </source>
</evidence>
<evidence type="ECO:0000313" key="17">
    <source>
        <dbReference type="EMBL" id="QNS08332.1"/>
    </source>
</evidence>
<dbReference type="InterPro" id="IPR002169">
    <property type="entry name" value="Peptidase_M9A/M9B"/>
</dbReference>
<evidence type="ECO:0000256" key="11">
    <source>
        <dbReference type="ARBA" id="ARBA00023049"/>
    </source>
</evidence>
<evidence type="ECO:0000256" key="12">
    <source>
        <dbReference type="ARBA" id="ARBA00023145"/>
    </source>
</evidence>
<dbReference type="KEGG" id="sxn:IAG42_35195"/>
<keyword evidence="9" id="KW-0378">Hydrolase</keyword>
<accession>A0A7H1BHX7</accession>
<keyword evidence="10" id="KW-0862">Zinc</keyword>
<evidence type="ECO:0000313" key="18">
    <source>
        <dbReference type="Proteomes" id="UP000516428"/>
    </source>
</evidence>
<dbReference type="GO" id="GO:0008270">
    <property type="term" value="F:zinc ion binding"/>
    <property type="evidence" value="ECO:0007669"/>
    <property type="project" value="InterPro"/>
</dbReference>
<reference evidence="17 18" key="1">
    <citation type="submission" date="2020-09" db="EMBL/GenBank/DDBJ databases">
        <title>A novel species.</title>
        <authorList>
            <person name="Gao J."/>
        </authorList>
    </citation>
    <scope>NUCLEOTIDE SEQUENCE [LARGE SCALE GENOMIC DNA]</scope>
    <source>
        <strain evidence="17 18">CRXT-Y-14</strain>
    </source>
</reference>
<evidence type="ECO:0000256" key="7">
    <source>
        <dbReference type="ARBA" id="ARBA00022723"/>
    </source>
</evidence>
<sequence>MHGHDRRSTPRRCLARAVCTGALALTLALSAGITPDAQSTAQTQGAASPIAALTPASADGTEDPGPSPAEPSATPDHPGGNPLPVKERAPLPASKDTLTREHGERSTAKPSHPRPSLRDLRGKRRAAECSTSDFTGSTGAELVAHIRTSTPDCIHTLFSLTGSDAAGAFRQEQMVTVANALRDGSAGYPGDGSTGMPQTVLYLRAGYYVHWYNEPDVGEYGPQLESAIQGGLDAFFASEHSRDVTDANGETLAESITLIDSSEQNARYLPVVERMLTGYDSSYDDKWWMLNAVNNVYTVLWRGHQVPAFVSAVEADPGVLDTLRAFAVEHVAMLGGERSYLVSNAGRELARFVQHPGLADTVRPLMKELLDLSQMTGPTAGLWVGVAEMADAYDKANCAEYGVCDLPQRLRDAVLADRQSCSDSITVVAQNMSAGDFSAACDSLNGQDAFFHQVARDPGPVQDDHNTRIEVVVFDSSTDYQTYGGVIFGISTDNGGMYLEGDPSVQGNLPRFIAYEAEWTRPDFQIWNLNHEYTHYLDGRFDMYGDFADGTSTPTVWWIEGFAEYVSYTYRGLRYEEAVAEAGKKTYRLSELFATTYENADTTRVYRWGYLAVRYMLEKHPSDLGTVLGAYRAGDWAGARRHLTETIGTRYDSDWNNWLDACAQGGCARAS</sequence>
<dbReference type="GO" id="GO:0005576">
    <property type="term" value="C:extracellular region"/>
    <property type="evidence" value="ECO:0007669"/>
    <property type="project" value="UniProtKB-SubCell"/>
</dbReference>
<keyword evidence="11" id="KW-0482">Metalloprotease</keyword>
<dbReference type="InterPro" id="IPR013661">
    <property type="entry name" value="Peptidase_M9_N_dom"/>
</dbReference>
<feature type="active site" evidence="13">
    <location>
        <position position="532"/>
    </location>
</feature>
<evidence type="ECO:0000256" key="6">
    <source>
        <dbReference type="ARBA" id="ARBA00022670"/>
    </source>
</evidence>
<dbReference type="GO" id="GO:0004222">
    <property type="term" value="F:metalloendopeptidase activity"/>
    <property type="evidence" value="ECO:0007669"/>
    <property type="project" value="InterPro"/>
</dbReference>
<dbReference type="PANTHER" id="PTHR13062">
    <property type="entry name" value="COLLAGENASE"/>
    <property type="match status" value="1"/>
</dbReference>
<name>A0A7H1BHX7_9ACTN</name>
<evidence type="ECO:0000256" key="1">
    <source>
        <dbReference type="ARBA" id="ARBA00000424"/>
    </source>
</evidence>
<dbReference type="Proteomes" id="UP000516428">
    <property type="component" value="Chromosome"/>
</dbReference>
<evidence type="ECO:0000256" key="13">
    <source>
        <dbReference type="PIRSR" id="PIRSR602169-1"/>
    </source>
</evidence>
<protein>
    <recommendedName>
        <fullName evidence="4">microbial collagenase</fullName>
        <ecNumber evidence="4">3.4.24.3</ecNumber>
    </recommendedName>
</protein>